<dbReference type="SUPFAM" id="SSF48498">
    <property type="entry name" value="Tetracyclin repressor-like, C-terminal domain"/>
    <property type="match status" value="1"/>
</dbReference>
<proteinExistence type="predicted"/>
<dbReference type="EMBL" id="LDRK01000024">
    <property type="protein sequence ID" value="KTR86346.1"/>
    <property type="molecule type" value="Genomic_DNA"/>
</dbReference>
<keyword evidence="7" id="KW-1185">Reference proteome</keyword>
<protein>
    <recommendedName>
        <fullName evidence="5">HTH tetR-type domain-containing protein</fullName>
    </recommendedName>
</protein>
<evidence type="ECO:0000313" key="7">
    <source>
        <dbReference type="Proteomes" id="UP000070810"/>
    </source>
</evidence>
<evidence type="ECO:0000256" key="1">
    <source>
        <dbReference type="ARBA" id="ARBA00023015"/>
    </source>
</evidence>
<dbReference type="InterPro" id="IPR009057">
    <property type="entry name" value="Homeodomain-like_sf"/>
</dbReference>
<reference evidence="6 7" key="1">
    <citation type="journal article" date="2016" name="Front. Microbiol.">
        <title>Genomic Resource of Rice Seed Associated Bacteria.</title>
        <authorList>
            <person name="Midha S."/>
            <person name="Bansal K."/>
            <person name="Sharma S."/>
            <person name="Kumar N."/>
            <person name="Patil P.P."/>
            <person name="Chaudhry V."/>
            <person name="Patil P.B."/>
        </authorList>
    </citation>
    <scope>NUCLEOTIDE SEQUENCE [LARGE SCALE GENOMIC DNA]</scope>
    <source>
        <strain evidence="6 7">NS354</strain>
    </source>
</reference>
<keyword evidence="1" id="KW-0805">Transcription regulation</keyword>
<dbReference type="Proteomes" id="UP000070810">
    <property type="component" value="Unassembled WGS sequence"/>
</dbReference>
<evidence type="ECO:0000313" key="6">
    <source>
        <dbReference type="EMBL" id="KTR86346.1"/>
    </source>
</evidence>
<dbReference type="PATRIC" id="fig|1079994.3.peg.1150"/>
<keyword evidence="2 4" id="KW-0238">DNA-binding</keyword>
<accession>A0A147EPB5</accession>
<name>A0A147EPB5_9MICO</name>
<dbReference type="InterPro" id="IPR036271">
    <property type="entry name" value="Tet_transcr_reg_TetR-rel_C_sf"/>
</dbReference>
<comment type="caution">
    <text evidence="6">The sequence shown here is derived from an EMBL/GenBank/DDBJ whole genome shotgun (WGS) entry which is preliminary data.</text>
</comment>
<organism evidence="6 7">
    <name type="scientific">Leucobacter chromiiresistens</name>
    <dbReference type="NCBI Taxonomy" id="1079994"/>
    <lineage>
        <taxon>Bacteria</taxon>
        <taxon>Bacillati</taxon>
        <taxon>Actinomycetota</taxon>
        <taxon>Actinomycetes</taxon>
        <taxon>Micrococcales</taxon>
        <taxon>Microbacteriaceae</taxon>
        <taxon>Leucobacter</taxon>
    </lineage>
</organism>
<feature type="domain" description="HTH tetR-type" evidence="5">
    <location>
        <begin position="18"/>
        <end position="78"/>
    </location>
</feature>
<dbReference type="InterPro" id="IPR001647">
    <property type="entry name" value="HTH_TetR"/>
</dbReference>
<dbReference type="InterPro" id="IPR004111">
    <property type="entry name" value="Repressor_TetR_C"/>
</dbReference>
<dbReference type="Gene3D" id="1.10.357.10">
    <property type="entry name" value="Tetracycline Repressor, domain 2"/>
    <property type="match status" value="1"/>
</dbReference>
<dbReference type="OrthoDB" id="3519192at2"/>
<dbReference type="AlphaFoldDB" id="A0A147EPB5"/>
<evidence type="ECO:0000256" key="2">
    <source>
        <dbReference type="ARBA" id="ARBA00023125"/>
    </source>
</evidence>
<dbReference type="SUPFAM" id="SSF46689">
    <property type="entry name" value="Homeodomain-like"/>
    <property type="match status" value="1"/>
</dbReference>
<dbReference type="GO" id="GO:0045892">
    <property type="term" value="P:negative regulation of DNA-templated transcription"/>
    <property type="evidence" value="ECO:0007669"/>
    <property type="project" value="InterPro"/>
</dbReference>
<keyword evidence="3" id="KW-0804">Transcription</keyword>
<gene>
    <name evidence="6" type="ORF">NS354_05315</name>
</gene>
<evidence type="ECO:0000256" key="3">
    <source>
        <dbReference type="ARBA" id="ARBA00023163"/>
    </source>
</evidence>
<dbReference type="PROSITE" id="PS50977">
    <property type="entry name" value="HTH_TETR_2"/>
    <property type="match status" value="1"/>
</dbReference>
<sequence length="240" mass="26128">MPGTPRGRRGSSVTARPKLTADAIVQAGLEVAAASRSGVFSAKELGEKIGADPTSIYRHFKNKGHLLQMMLDELTARCVASVTAPPEEWRDRLRQLANTTLDEFCAHPSVIMELTTLTTHGPGEADAVELVLDAFTRAGLSSSEIVQHYALFSLQLISSATTIARRRSEEHGADLADDTDAFRAWFDAPHSLNLSKHPRTVELSAQIARLDERDLFRRGVEAVIESAESRVVPDRVTGAS</sequence>
<feature type="DNA-binding region" description="H-T-H motif" evidence="4">
    <location>
        <begin position="41"/>
        <end position="60"/>
    </location>
</feature>
<evidence type="ECO:0000259" key="5">
    <source>
        <dbReference type="PROSITE" id="PS50977"/>
    </source>
</evidence>
<evidence type="ECO:0000256" key="4">
    <source>
        <dbReference type="PROSITE-ProRule" id="PRU00335"/>
    </source>
</evidence>
<dbReference type="GO" id="GO:0003677">
    <property type="term" value="F:DNA binding"/>
    <property type="evidence" value="ECO:0007669"/>
    <property type="project" value="UniProtKB-UniRule"/>
</dbReference>
<dbReference type="Pfam" id="PF02909">
    <property type="entry name" value="TetR_C_1"/>
    <property type="match status" value="1"/>
</dbReference>